<protein>
    <submittedName>
        <fullName evidence="2">Uncharacterized protein</fullName>
    </submittedName>
</protein>
<organism evidence="2 3">
    <name type="scientific">Sphagnum troendelagicum</name>
    <dbReference type="NCBI Taxonomy" id="128251"/>
    <lineage>
        <taxon>Eukaryota</taxon>
        <taxon>Viridiplantae</taxon>
        <taxon>Streptophyta</taxon>
        <taxon>Embryophyta</taxon>
        <taxon>Bryophyta</taxon>
        <taxon>Sphagnophytina</taxon>
        <taxon>Sphagnopsida</taxon>
        <taxon>Sphagnales</taxon>
        <taxon>Sphagnaceae</taxon>
        <taxon>Sphagnum</taxon>
    </lineage>
</organism>
<dbReference type="InterPro" id="IPR011990">
    <property type="entry name" value="TPR-like_helical_dom_sf"/>
</dbReference>
<dbReference type="PANTHER" id="PTHR36792:SF5">
    <property type="entry name" value="SEL1 REPEAT PROTEIN"/>
    <property type="match status" value="1"/>
</dbReference>
<dbReference type="Gene3D" id="1.25.40.10">
    <property type="entry name" value="Tetratricopeptide repeat domain"/>
    <property type="match status" value="1"/>
</dbReference>
<dbReference type="EMBL" id="OZ019905">
    <property type="protein sequence ID" value="CAK9201354.1"/>
    <property type="molecule type" value="Genomic_DNA"/>
</dbReference>
<reference evidence="2" key="1">
    <citation type="submission" date="2024-02" db="EMBL/GenBank/DDBJ databases">
        <authorList>
            <consortium name="ELIXIR-Norway"/>
            <consortium name="Elixir Norway"/>
        </authorList>
    </citation>
    <scope>NUCLEOTIDE SEQUENCE</scope>
</reference>
<name>A0ABP0TNX5_9BRYO</name>
<gene>
    <name evidence="2" type="ORF">CSSPTR1EN2_LOCUS5865</name>
</gene>
<feature type="region of interest" description="Disordered" evidence="1">
    <location>
        <begin position="1"/>
        <end position="24"/>
    </location>
</feature>
<evidence type="ECO:0000256" key="1">
    <source>
        <dbReference type="SAM" id="MobiDB-lite"/>
    </source>
</evidence>
<accession>A0ABP0TNX5</accession>
<dbReference type="SUPFAM" id="SSF81901">
    <property type="entry name" value="HCP-like"/>
    <property type="match status" value="1"/>
</dbReference>
<dbReference type="PANTHER" id="PTHR36792">
    <property type="entry name" value="EXPRESSED PROTEIN"/>
    <property type="match status" value="1"/>
</dbReference>
<keyword evidence="3" id="KW-1185">Reference proteome</keyword>
<proteinExistence type="predicted"/>
<evidence type="ECO:0000313" key="2">
    <source>
        <dbReference type="EMBL" id="CAK9201354.1"/>
    </source>
</evidence>
<sequence length="110" mass="11970">MGNFKVHSSSSNKNARKNPNEEKAIPLKQVVAECERQWFDQTLKAAKAGETAMQTLVGQMLCSGYGASVNVKEGISWLQKAAEKDQEAQNLLASLSCTHPNLLSPAHIES</sequence>
<feature type="compositionally biased region" description="Polar residues" evidence="1">
    <location>
        <begin position="1"/>
        <end position="13"/>
    </location>
</feature>
<dbReference type="Proteomes" id="UP001497512">
    <property type="component" value="Chromosome 13"/>
</dbReference>
<evidence type="ECO:0000313" key="3">
    <source>
        <dbReference type="Proteomes" id="UP001497512"/>
    </source>
</evidence>